<sequence length="644" mass="71050">MVRIETILQFLIAGVALLGFIPLAPWLDRLPMVLVPFALVWGLYAHRWGKPIPGRMATPLAIIIFFLYAIRVSPTNLVAPAANLLALLLAVRLATPRSARHHLQIIALAIFCLAASSLFSLDATFLVCLVLQLILAAVSLVFLTVADTASDTAFGPGQLRTLIASALVLPLATAPLMALFFLILPRTQFPLWNALAGASAGATTGLSEHIAPGSSATIAENRVVAFRAAMPAQDPERLYWRGIVLNSFDGTAWVRKSPPPEMPAIPAPGSITQEIYLEGIRSPVLPTLNIPRQLTGMRVQASPDLVFRPAAAGRGTLRYSVTSVLLDAVAVPRGIDRTFYRQLPPALPPRLKETGRRIAREATGDEHALALVEQFFRQQKISYGTTGLPTGPTALDLFLFEKRTGHCEFFATSCALLLRQAGVPARLVGGYLGGTYNDLGQYYVVTEDRAHVWVELFIEGRGWVTVDPSRWAVNFTQARIAPPPGFLKRIALILDTGSYYWNVTVINYDLERQFSTANRLVTMSRGLRLTGPGRWIWPVLLSGATLLLMPFLTRQYRTSREERLVRKVLARVRRVYGIVPTPDTGLHALAGEFNDPALCELVERYGAIVFQGRRLNRREASRLRQLCRQIGRRKKGLQSNEECD</sequence>
<name>A0A562VKB9_9BACT</name>
<feature type="transmembrane region" description="Helical" evidence="1">
    <location>
        <begin position="125"/>
        <end position="149"/>
    </location>
</feature>
<dbReference type="SUPFAM" id="SSF54001">
    <property type="entry name" value="Cysteine proteinases"/>
    <property type="match status" value="1"/>
</dbReference>
<keyword evidence="1" id="KW-1133">Transmembrane helix</keyword>
<keyword evidence="1" id="KW-0472">Membrane</keyword>
<dbReference type="InterPro" id="IPR038765">
    <property type="entry name" value="Papain-like_cys_pep_sf"/>
</dbReference>
<feature type="transmembrane region" description="Helical" evidence="1">
    <location>
        <begin position="52"/>
        <end position="71"/>
    </location>
</feature>
<dbReference type="Pfam" id="PF01841">
    <property type="entry name" value="Transglut_core"/>
    <property type="match status" value="1"/>
</dbReference>
<dbReference type="RefSeq" id="WP_145023415.1">
    <property type="nucleotide sequence ID" value="NZ_VLLN01000016.1"/>
</dbReference>
<dbReference type="PANTHER" id="PTHR42736">
    <property type="entry name" value="PROTEIN-GLUTAMINE GAMMA-GLUTAMYLTRANSFERASE"/>
    <property type="match status" value="1"/>
</dbReference>
<dbReference type="OrthoDB" id="9804872at2"/>
<evidence type="ECO:0000259" key="2">
    <source>
        <dbReference type="SMART" id="SM00460"/>
    </source>
</evidence>
<feature type="transmembrane region" description="Helical" evidence="1">
    <location>
        <begin position="7"/>
        <end position="24"/>
    </location>
</feature>
<feature type="transmembrane region" description="Helical" evidence="1">
    <location>
        <begin position="102"/>
        <end position="119"/>
    </location>
</feature>
<dbReference type="AlphaFoldDB" id="A0A562VKB9"/>
<feature type="domain" description="Transglutaminase-like" evidence="2">
    <location>
        <begin position="399"/>
        <end position="470"/>
    </location>
</feature>
<dbReference type="PANTHER" id="PTHR42736:SF1">
    <property type="entry name" value="PROTEIN-GLUTAMINE GAMMA-GLUTAMYLTRANSFERASE"/>
    <property type="match status" value="1"/>
</dbReference>
<gene>
    <name evidence="3" type="ORF">JN12_02601</name>
</gene>
<accession>A0A562VKB9</accession>
<dbReference type="InterPro" id="IPR052901">
    <property type="entry name" value="Bact_TGase-like"/>
</dbReference>
<dbReference type="InterPro" id="IPR021878">
    <property type="entry name" value="TgpA_N"/>
</dbReference>
<dbReference type="Proteomes" id="UP000319449">
    <property type="component" value="Unassembled WGS sequence"/>
</dbReference>
<dbReference type="SMART" id="SM00460">
    <property type="entry name" value="TGc"/>
    <property type="match status" value="1"/>
</dbReference>
<evidence type="ECO:0000313" key="3">
    <source>
        <dbReference type="EMBL" id="TWJ18379.1"/>
    </source>
</evidence>
<keyword evidence="1" id="KW-0812">Transmembrane</keyword>
<reference evidence="3 4" key="1">
    <citation type="submission" date="2019-07" db="EMBL/GenBank/DDBJ databases">
        <title>Genomic Encyclopedia of Archaeal and Bacterial Type Strains, Phase II (KMG-II): from individual species to whole genera.</title>
        <authorList>
            <person name="Goeker M."/>
        </authorList>
    </citation>
    <scope>NUCLEOTIDE SEQUENCE [LARGE SCALE GENOMIC DNA]</scope>
    <source>
        <strain evidence="3 4">ATCC BAA-1139</strain>
    </source>
</reference>
<feature type="transmembrane region" description="Helical" evidence="1">
    <location>
        <begin position="161"/>
        <end position="184"/>
    </location>
</feature>
<keyword evidence="4" id="KW-1185">Reference proteome</keyword>
<dbReference type="Gene3D" id="3.10.620.30">
    <property type="match status" value="1"/>
</dbReference>
<comment type="caution">
    <text evidence="3">The sequence shown here is derived from an EMBL/GenBank/DDBJ whole genome shotgun (WGS) entry which is preliminary data.</text>
</comment>
<feature type="transmembrane region" description="Helical" evidence="1">
    <location>
        <begin position="77"/>
        <end position="95"/>
    </location>
</feature>
<dbReference type="Pfam" id="PF11992">
    <property type="entry name" value="TgpA_N"/>
    <property type="match status" value="1"/>
</dbReference>
<organism evidence="3 4">
    <name type="scientific">Geobacter argillaceus</name>
    <dbReference type="NCBI Taxonomy" id="345631"/>
    <lineage>
        <taxon>Bacteria</taxon>
        <taxon>Pseudomonadati</taxon>
        <taxon>Thermodesulfobacteriota</taxon>
        <taxon>Desulfuromonadia</taxon>
        <taxon>Geobacterales</taxon>
        <taxon>Geobacteraceae</taxon>
        <taxon>Geobacter</taxon>
    </lineage>
</organism>
<protein>
    <submittedName>
        <fullName evidence="3">Transglutaminase superfamily protein</fullName>
    </submittedName>
</protein>
<evidence type="ECO:0000256" key="1">
    <source>
        <dbReference type="SAM" id="Phobius"/>
    </source>
</evidence>
<proteinExistence type="predicted"/>
<evidence type="ECO:0000313" key="4">
    <source>
        <dbReference type="Proteomes" id="UP000319449"/>
    </source>
</evidence>
<dbReference type="InterPro" id="IPR002931">
    <property type="entry name" value="Transglutaminase-like"/>
</dbReference>
<dbReference type="EMBL" id="VLLN01000016">
    <property type="protein sequence ID" value="TWJ18379.1"/>
    <property type="molecule type" value="Genomic_DNA"/>
</dbReference>